<dbReference type="Gene3D" id="1.10.3020.10">
    <property type="entry name" value="alpha-amino acid ester hydrolase ( Helical cap domain)"/>
    <property type="match status" value="1"/>
</dbReference>
<dbReference type="NCBIfam" id="TIGR00976">
    <property type="entry name" value="CocE_NonD"/>
    <property type="match status" value="1"/>
</dbReference>
<dbReference type="AlphaFoldDB" id="A0A8H5LA00"/>
<evidence type="ECO:0000313" key="3">
    <source>
        <dbReference type="EMBL" id="KAF5586816.1"/>
    </source>
</evidence>
<dbReference type="GO" id="GO:0008239">
    <property type="term" value="F:dipeptidyl-peptidase activity"/>
    <property type="evidence" value="ECO:0007669"/>
    <property type="project" value="InterPro"/>
</dbReference>
<dbReference type="Gene3D" id="3.40.50.1820">
    <property type="entry name" value="alpha/beta hydrolase"/>
    <property type="match status" value="1"/>
</dbReference>
<dbReference type="InterPro" id="IPR008979">
    <property type="entry name" value="Galactose-bd-like_sf"/>
</dbReference>
<organism evidence="3 4">
    <name type="scientific">Fusarium pseudoanthophilum</name>
    <dbReference type="NCBI Taxonomy" id="48495"/>
    <lineage>
        <taxon>Eukaryota</taxon>
        <taxon>Fungi</taxon>
        <taxon>Dikarya</taxon>
        <taxon>Ascomycota</taxon>
        <taxon>Pezizomycotina</taxon>
        <taxon>Sordariomycetes</taxon>
        <taxon>Hypocreomycetidae</taxon>
        <taxon>Hypocreales</taxon>
        <taxon>Nectriaceae</taxon>
        <taxon>Fusarium</taxon>
        <taxon>Fusarium fujikuroi species complex</taxon>
    </lineage>
</organism>
<accession>A0A8H5LA00</accession>
<evidence type="ECO:0000256" key="1">
    <source>
        <dbReference type="ARBA" id="ARBA00022801"/>
    </source>
</evidence>
<sequence>MPPVERGWITFFVDRIYGWWSGLPAETSSYTTEFLQIPIDDVKLAATLYQPATPPLGTILIRTSYGIAPLMALSNARMFASRGYQVLLAACRGTHPSDGQDLVPAVHEAHDGLATVAWMREQPWYTGSFATYGGSYLGHTQWAILTDPPPDMKVAVISTGPVDFGAFTWGTGAMETHMIAWAALMTAPKRGITPGLPYIRKLPKILQPVYDSLPLMDGIKEHLQNKEPPWLEELISQPDTSTPFWSRTNQSAALQKAKIPILQSTGWNDSVLPLVLDQHRVLVEQGAPAFLTIGPWSHLGSQQGPTLVEGLKFFDHYLAGRGAAPRTSPCRVFVTGSNEWRDMASWPPSPLPTQTFYLSFETLRIRKEQPLEQVSISTVRFYPNEATPSIGMPRPFDDVQPTNYSDTELADRSDVAVFDTSPLQSNIEVLGKPLIELHHTTDNPHADILVRLSEVNSKGKSRRISDVYKRLDPARGSEPLSLALVDCAHVFRKGNKIRMIIAGGAHPAYLRNLGRGENQAYGVNSAPVRHTIHHSMDAASRLILPVTASY</sequence>
<comment type="caution">
    <text evidence="3">The sequence shown here is derived from an EMBL/GenBank/DDBJ whole genome shotgun (WGS) entry which is preliminary data.</text>
</comment>
<dbReference type="InterPro" id="IPR005674">
    <property type="entry name" value="CocE/Ser_esterase"/>
</dbReference>
<gene>
    <name evidence="3" type="ORF">FPANT_7109</name>
</gene>
<evidence type="ECO:0000259" key="2">
    <source>
        <dbReference type="SMART" id="SM00939"/>
    </source>
</evidence>
<dbReference type="InterPro" id="IPR013736">
    <property type="entry name" value="Xaa-Pro_dipept_C"/>
</dbReference>
<dbReference type="InterPro" id="IPR000383">
    <property type="entry name" value="Xaa-Pro-like_dom"/>
</dbReference>
<feature type="domain" description="Xaa-Pro dipeptidyl-peptidase C-terminal" evidence="2">
    <location>
        <begin position="311"/>
        <end position="543"/>
    </location>
</feature>
<proteinExistence type="predicted"/>
<protein>
    <submittedName>
        <fullName evidence="3">Galactose-binding like</fullName>
    </submittedName>
</protein>
<dbReference type="SUPFAM" id="SSF53474">
    <property type="entry name" value="alpha/beta-Hydrolases"/>
    <property type="match status" value="1"/>
</dbReference>
<dbReference type="Proteomes" id="UP000544095">
    <property type="component" value="Unassembled WGS sequence"/>
</dbReference>
<dbReference type="SUPFAM" id="SSF49785">
    <property type="entry name" value="Galactose-binding domain-like"/>
    <property type="match status" value="1"/>
</dbReference>
<name>A0A8H5LA00_9HYPO</name>
<dbReference type="Gene3D" id="2.60.120.260">
    <property type="entry name" value="Galactose-binding domain-like"/>
    <property type="match status" value="1"/>
</dbReference>
<dbReference type="InterPro" id="IPR029058">
    <property type="entry name" value="AB_hydrolase_fold"/>
</dbReference>
<reference evidence="3 4" key="1">
    <citation type="submission" date="2020-05" db="EMBL/GenBank/DDBJ databases">
        <title>Identification and distribution of gene clusters putatively required for synthesis of sphingolipid metabolism inhibitors in phylogenetically diverse species of the filamentous fungus Fusarium.</title>
        <authorList>
            <person name="Kim H.-S."/>
            <person name="Busman M."/>
            <person name="Brown D.W."/>
            <person name="Divon H."/>
            <person name="Uhlig S."/>
            <person name="Proctor R.H."/>
        </authorList>
    </citation>
    <scope>NUCLEOTIDE SEQUENCE [LARGE SCALE GENOMIC DNA]</scope>
    <source>
        <strain evidence="3 4">NRRL 25211</strain>
    </source>
</reference>
<evidence type="ECO:0000313" key="4">
    <source>
        <dbReference type="Proteomes" id="UP000544095"/>
    </source>
</evidence>
<dbReference type="SMART" id="SM00939">
    <property type="entry name" value="PepX_C"/>
    <property type="match status" value="1"/>
</dbReference>
<keyword evidence="4" id="KW-1185">Reference proteome</keyword>
<dbReference type="Pfam" id="PF02129">
    <property type="entry name" value="Peptidase_S15"/>
    <property type="match status" value="1"/>
</dbReference>
<dbReference type="EMBL" id="JAAOAR010000341">
    <property type="protein sequence ID" value="KAF5586816.1"/>
    <property type="molecule type" value="Genomic_DNA"/>
</dbReference>
<dbReference type="Pfam" id="PF08530">
    <property type="entry name" value="PepX_C"/>
    <property type="match status" value="1"/>
</dbReference>
<keyword evidence="1" id="KW-0378">Hydrolase</keyword>